<feature type="compositionally biased region" description="Low complexity" evidence="2">
    <location>
        <begin position="536"/>
        <end position="545"/>
    </location>
</feature>
<dbReference type="GeneID" id="70249305"/>
<feature type="coiled-coil region" evidence="1">
    <location>
        <begin position="37"/>
        <end position="85"/>
    </location>
</feature>
<protein>
    <submittedName>
        <fullName evidence="3">Uncharacterized protein</fullName>
    </submittedName>
</protein>
<dbReference type="AlphaFoldDB" id="A0AAD4PZI5"/>
<evidence type="ECO:0000256" key="2">
    <source>
        <dbReference type="SAM" id="MobiDB-lite"/>
    </source>
</evidence>
<accession>A0AAD4PZI5</accession>
<sequence>MNDPFSHRLTASPMTPTKQLPVIPHGLNTGYAGAGKVKTLEDQLAYGQQEIKSKKEEIARLKAEIEALKDRINRQEITIRNQSKTIQDPRSLRMRRLMGNGPLSHSHSQPWPLQHPHMHPPYSVQPNLQPQYDASQTIQGPSLVHHSSHRQMMAMASPPEAVPHPTFRAPQHSHVQNAHGITHAHHTYHAHIGPTDAAYTAPEQQYLDGYSAGARLQGLFEPLPELRRPSLQAINAQRPLHQTIINSDEPPLADTVITGDPAYAGYEFEMKVGELASRFQKIWASSEHFANTYGASGEPLHPRHLATRLKDHMMIDARAEVAVQFMNNAVARPLYVAKVVNFYLCKDILKYTEVVRAFDQAIDAEITNLKKKISHDTPGSVKYLLLGAIAKQVVTAREKPEFGDFCRKYQDNHAYQLMSLLGPLLFPGGGNTAAQELLKQVVRDTHGLALDMYSLPYEARVHFPENEEPYDPTIMLNLDTGFDIARSTNAKVKMSVTPAIRLGQNKYTPARVRTVSVASVYTKLPNSEEEGGEGPGRTPGRIPTR</sequence>
<evidence type="ECO:0000313" key="3">
    <source>
        <dbReference type="EMBL" id="KAH8699056.1"/>
    </source>
</evidence>
<reference evidence="3" key="1">
    <citation type="submission" date="2021-12" db="EMBL/GenBank/DDBJ databases">
        <title>Convergent genome expansion in fungi linked to evolution of root-endophyte symbiosis.</title>
        <authorList>
            <consortium name="DOE Joint Genome Institute"/>
            <person name="Ke Y.-H."/>
            <person name="Bonito G."/>
            <person name="Liao H.-L."/>
            <person name="Looney B."/>
            <person name="Rojas-Flechas A."/>
            <person name="Nash J."/>
            <person name="Hameed K."/>
            <person name="Schadt C."/>
            <person name="Martin F."/>
            <person name="Crous P.W."/>
            <person name="Miettinen O."/>
            <person name="Magnuson J.K."/>
            <person name="Labbe J."/>
            <person name="Jacobson D."/>
            <person name="Doktycz M.J."/>
            <person name="Veneault-Fourrey C."/>
            <person name="Kuo A."/>
            <person name="Mondo S."/>
            <person name="Calhoun S."/>
            <person name="Riley R."/>
            <person name="Ohm R."/>
            <person name="LaButti K."/>
            <person name="Andreopoulos B."/>
            <person name="Pangilinan J."/>
            <person name="Nolan M."/>
            <person name="Tritt A."/>
            <person name="Clum A."/>
            <person name="Lipzen A."/>
            <person name="Daum C."/>
            <person name="Barry K."/>
            <person name="Grigoriev I.V."/>
            <person name="Vilgalys R."/>
        </authorList>
    </citation>
    <scope>NUCLEOTIDE SEQUENCE</scope>
    <source>
        <strain evidence="3">PMI_201</strain>
    </source>
</reference>
<gene>
    <name evidence="3" type="ORF">BGW36DRAFT_406901</name>
</gene>
<keyword evidence="4" id="KW-1185">Reference proteome</keyword>
<dbReference type="Proteomes" id="UP001201262">
    <property type="component" value="Unassembled WGS sequence"/>
</dbReference>
<dbReference type="EMBL" id="JAJTJA010000005">
    <property type="protein sequence ID" value="KAH8699056.1"/>
    <property type="molecule type" value="Genomic_DNA"/>
</dbReference>
<comment type="caution">
    <text evidence="3">The sequence shown here is derived from an EMBL/GenBank/DDBJ whole genome shotgun (WGS) entry which is preliminary data.</text>
</comment>
<dbReference type="RefSeq" id="XP_046073520.1">
    <property type="nucleotide sequence ID" value="XM_046219018.1"/>
</dbReference>
<name>A0AAD4PZI5_9EURO</name>
<proteinExistence type="predicted"/>
<feature type="region of interest" description="Disordered" evidence="2">
    <location>
        <begin position="1"/>
        <end position="21"/>
    </location>
</feature>
<feature type="region of interest" description="Disordered" evidence="2">
    <location>
        <begin position="523"/>
        <end position="545"/>
    </location>
</feature>
<evidence type="ECO:0000256" key="1">
    <source>
        <dbReference type="SAM" id="Coils"/>
    </source>
</evidence>
<evidence type="ECO:0000313" key="4">
    <source>
        <dbReference type="Proteomes" id="UP001201262"/>
    </source>
</evidence>
<organism evidence="3 4">
    <name type="scientific">Talaromyces proteolyticus</name>
    <dbReference type="NCBI Taxonomy" id="1131652"/>
    <lineage>
        <taxon>Eukaryota</taxon>
        <taxon>Fungi</taxon>
        <taxon>Dikarya</taxon>
        <taxon>Ascomycota</taxon>
        <taxon>Pezizomycotina</taxon>
        <taxon>Eurotiomycetes</taxon>
        <taxon>Eurotiomycetidae</taxon>
        <taxon>Eurotiales</taxon>
        <taxon>Trichocomaceae</taxon>
        <taxon>Talaromyces</taxon>
        <taxon>Talaromyces sect. Bacilispori</taxon>
    </lineage>
</organism>
<keyword evidence="1" id="KW-0175">Coiled coil</keyword>